<evidence type="ECO:0000313" key="5">
    <source>
        <dbReference type="EMBL" id="SDL18350.1"/>
    </source>
</evidence>
<dbReference type="SMART" id="SM00342">
    <property type="entry name" value="HTH_ARAC"/>
    <property type="match status" value="1"/>
</dbReference>
<protein>
    <submittedName>
        <fullName evidence="5">Transcriptional regulator, AraC family</fullName>
    </submittedName>
</protein>
<dbReference type="Proteomes" id="UP000198901">
    <property type="component" value="Unassembled WGS sequence"/>
</dbReference>
<dbReference type="RefSeq" id="WP_093196746.1">
    <property type="nucleotide sequence ID" value="NZ_FNGS01000001.1"/>
</dbReference>
<evidence type="ECO:0000259" key="4">
    <source>
        <dbReference type="PROSITE" id="PS01124"/>
    </source>
</evidence>
<evidence type="ECO:0000256" key="3">
    <source>
        <dbReference type="ARBA" id="ARBA00023163"/>
    </source>
</evidence>
<dbReference type="PANTHER" id="PTHR46796">
    <property type="entry name" value="HTH-TYPE TRANSCRIPTIONAL ACTIVATOR RHAS-RELATED"/>
    <property type="match status" value="1"/>
</dbReference>
<reference evidence="5 6" key="1">
    <citation type="submission" date="2016-10" db="EMBL/GenBank/DDBJ databases">
        <authorList>
            <person name="de Groot N.N."/>
        </authorList>
    </citation>
    <scope>NUCLEOTIDE SEQUENCE [LARGE SCALE GENOMIC DNA]</scope>
    <source>
        <strain evidence="5 6">DSM 21668</strain>
    </source>
</reference>
<keyword evidence="1" id="KW-0805">Transcription regulation</keyword>
<proteinExistence type="predicted"/>
<dbReference type="AlphaFoldDB" id="A0A1G9HZD7"/>
<dbReference type="InterPro" id="IPR050204">
    <property type="entry name" value="AraC_XylS_family_regulators"/>
</dbReference>
<keyword evidence="2" id="KW-0238">DNA-binding</keyword>
<dbReference type="OrthoDB" id="635259at2"/>
<keyword evidence="3" id="KW-0804">Transcription</keyword>
<dbReference type="EMBL" id="FNGS01000001">
    <property type="protein sequence ID" value="SDL18350.1"/>
    <property type="molecule type" value="Genomic_DNA"/>
</dbReference>
<dbReference type="GO" id="GO:0003700">
    <property type="term" value="F:DNA-binding transcription factor activity"/>
    <property type="evidence" value="ECO:0007669"/>
    <property type="project" value="InterPro"/>
</dbReference>
<dbReference type="InterPro" id="IPR018060">
    <property type="entry name" value="HTH_AraC"/>
</dbReference>
<keyword evidence="6" id="KW-1185">Reference proteome</keyword>
<gene>
    <name evidence="5" type="ORF">SAMN04488090_0273</name>
</gene>
<evidence type="ECO:0000256" key="1">
    <source>
        <dbReference type="ARBA" id="ARBA00023015"/>
    </source>
</evidence>
<dbReference type="Pfam" id="PF20240">
    <property type="entry name" value="DUF6597"/>
    <property type="match status" value="1"/>
</dbReference>
<name>A0A1G9HZD7_9BACT</name>
<feature type="domain" description="HTH araC/xylS-type" evidence="4">
    <location>
        <begin position="149"/>
        <end position="252"/>
    </location>
</feature>
<organism evidence="5 6">
    <name type="scientific">Siphonobacter aquaeclarae</name>
    <dbReference type="NCBI Taxonomy" id="563176"/>
    <lineage>
        <taxon>Bacteria</taxon>
        <taxon>Pseudomonadati</taxon>
        <taxon>Bacteroidota</taxon>
        <taxon>Cytophagia</taxon>
        <taxon>Cytophagales</taxon>
        <taxon>Cytophagaceae</taxon>
        <taxon>Siphonobacter</taxon>
    </lineage>
</organism>
<dbReference type="SUPFAM" id="SSF46689">
    <property type="entry name" value="Homeodomain-like"/>
    <property type="match status" value="1"/>
</dbReference>
<dbReference type="Gene3D" id="1.10.10.60">
    <property type="entry name" value="Homeodomain-like"/>
    <property type="match status" value="1"/>
</dbReference>
<dbReference type="InterPro" id="IPR046532">
    <property type="entry name" value="DUF6597"/>
</dbReference>
<evidence type="ECO:0000256" key="2">
    <source>
        <dbReference type="ARBA" id="ARBA00023125"/>
    </source>
</evidence>
<dbReference type="Pfam" id="PF12833">
    <property type="entry name" value="HTH_18"/>
    <property type="match status" value="1"/>
</dbReference>
<dbReference type="InterPro" id="IPR009057">
    <property type="entry name" value="Homeodomain-like_sf"/>
</dbReference>
<accession>A0A1G9HZD7</accession>
<dbReference type="STRING" id="563176.SAMN04488090_0273"/>
<dbReference type="PANTHER" id="PTHR46796:SF13">
    <property type="entry name" value="HTH-TYPE TRANSCRIPTIONAL ACTIVATOR RHAS"/>
    <property type="match status" value="1"/>
</dbReference>
<sequence>MHYREWQPPASLSGYVRYFWMLESDQPETFVFRPIPDGCPGLIFQSDSFFDQEGKKLPGLFLYGQTTRLNELTSAGLFRTFGVYLYPHALRTIFGLRADELTDSCLDLTLRRYRDDSALHEQLKHATAPADWMKVLSDYLLQEIRRHEASLDPGLHQALERLQWAGASLREVREELRLSERTLERKFKEHIGISPKLFSRICRFQSALVQLRQQSFDKLSDIGYEQEYADQSHFIRTFREFSGLTPDEFRRRSAEVVENFPIVRR</sequence>
<dbReference type="GO" id="GO:0043565">
    <property type="term" value="F:sequence-specific DNA binding"/>
    <property type="evidence" value="ECO:0007669"/>
    <property type="project" value="InterPro"/>
</dbReference>
<evidence type="ECO:0000313" key="6">
    <source>
        <dbReference type="Proteomes" id="UP000198901"/>
    </source>
</evidence>
<dbReference type="PROSITE" id="PS01124">
    <property type="entry name" value="HTH_ARAC_FAMILY_2"/>
    <property type="match status" value="1"/>
</dbReference>